<evidence type="ECO:0000256" key="4">
    <source>
        <dbReference type="ARBA" id="ARBA00022741"/>
    </source>
</evidence>
<keyword evidence="9" id="KW-1185">Reference proteome</keyword>
<proteinExistence type="inferred from homology"/>
<dbReference type="GO" id="GO:0036064">
    <property type="term" value="C:ciliary basal body"/>
    <property type="evidence" value="ECO:0007669"/>
    <property type="project" value="TreeGrafter"/>
</dbReference>
<evidence type="ECO:0008006" key="10">
    <source>
        <dbReference type="Google" id="ProtNLM"/>
    </source>
</evidence>
<dbReference type="Pfam" id="PF03133">
    <property type="entry name" value="TTL"/>
    <property type="match status" value="1"/>
</dbReference>
<feature type="coiled-coil region" evidence="6">
    <location>
        <begin position="369"/>
        <end position="422"/>
    </location>
</feature>
<dbReference type="PANTHER" id="PTHR12241:SF91">
    <property type="entry name" value="TUBULIN POLYGLUTAMYLASE TTLL13"/>
    <property type="match status" value="1"/>
</dbReference>
<organism evidence="8 9">
    <name type="scientific">Otus sunia</name>
    <name type="common">Oriental scops-owl</name>
    <dbReference type="NCBI Taxonomy" id="257818"/>
    <lineage>
        <taxon>Eukaryota</taxon>
        <taxon>Metazoa</taxon>
        <taxon>Chordata</taxon>
        <taxon>Craniata</taxon>
        <taxon>Vertebrata</taxon>
        <taxon>Euteleostomi</taxon>
        <taxon>Archelosauria</taxon>
        <taxon>Archosauria</taxon>
        <taxon>Dinosauria</taxon>
        <taxon>Saurischia</taxon>
        <taxon>Theropoda</taxon>
        <taxon>Coelurosauria</taxon>
        <taxon>Aves</taxon>
        <taxon>Neognathae</taxon>
        <taxon>Neoaves</taxon>
        <taxon>Telluraves</taxon>
        <taxon>Strigiformes</taxon>
        <taxon>Strigidae</taxon>
        <taxon>Otus</taxon>
    </lineage>
</organism>
<feature type="region of interest" description="Disordered" evidence="7">
    <location>
        <begin position="484"/>
        <end position="504"/>
    </location>
</feature>
<dbReference type="GO" id="GO:0005874">
    <property type="term" value="C:microtubule"/>
    <property type="evidence" value="ECO:0007669"/>
    <property type="project" value="UniProtKB-KW"/>
</dbReference>
<evidence type="ECO:0000256" key="6">
    <source>
        <dbReference type="SAM" id="Coils"/>
    </source>
</evidence>
<sequence length="656" mass="75163">MEQTGLVSRTSRLQGAGPLSCLALLCCHKLFLKTTDSCPLMDPLSCACSGTVRRAARCCGLKEVGEDEEWTVYWTDYSVSLERVMEMKRFQKINHFPGMIEICRKDLLARNLNRMLRLFPKEYNIFPRTWCLPADYGDFQAYRRTRRNRTFICKPDSGCQGRGIFITHSPEEIKHGERMICQQYISKPFLIDGFKFDMRIYVLVTSCDPLRIFVYKEGLARFATMRYIDPSSRNLGDICMHLTNYAINKHNENFIQDDMMGSKRKLSTLNAWMRDNSYNTTKLWEDIEDIIIKTLISAHPVVKHNYQSCFPNRTTGCACFEILGFDILLDGKLKPWLLEVNHSPSFTTDSHLDREVKDALLCDTINLINVHACNKRKVLEEDKQRAKERLLQAHQTLRASRREELESNQAAWLSQAEKYENAHLGGYRRIYPARGMEKYEPFFKQSSSLFQETVSSRAREECARQQLEEIRLKKEKLEAFTRKKKTDRKDDLHGESAGDKSQIHNKTMLQLRPFCPKAQRTQYDSTQPLDIVEHEEKKRVNALLQREKLIRGLGIVDQLSQLLPTADRPADTPTLSAVIPRSQVTEGGPDPSCEVAGGGRVVRSEPRALRSEPRAPSTSGVAHLNEIQCSVWVCGFSYSDFVPSQTGELGVHPLAA</sequence>
<dbReference type="Proteomes" id="UP000694552">
    <property type="component" value="Unplaced"/>
</dbReference>
<dbReference type="Gene3D" id="3.30.470.20">
    <property type="entry name" value="ATP-grasp fold, B domain"/>
    <property type="match status" value="1"/>
</dbReference>
<evidence type="ECO:0000256" key="2">
    <source>
        <dbReference type="ARBA" id="ARBA00022598"/>
    </source>
</evidence>
<dbReference type="SUPFAM" id="SSF56059">
    <property type="entry name" value="Glutathione synthetase ATP-binding domain-like"/>
    <property type="match status" value="1"/>
</dbReference>
<evidence type="ECO:0000313" key="9">
    <source>
        <dbReference type="Proteomes" id="UP000694552"/>
    </source>
</evidence>
<keyword evidence="4" id="KW-0547">Nucleotide-binding</keyword>
<evidence type="ECO:0000256" key="7">
    <source>
        <dbReference type="SAM" id="MobiDB-lite"/>
    </source>
</evidence>
<dbReference type="Ensembl" id="ENSOSUT00000021053.1">
    <property type="protein sequence ID" value="ENSOSUP00000020406.1"/>
    <property type="gene ID" value="ENSOSUG00000014265.1"/>
</dbReference>
<keyword evidence="2" id="KW-0436">Ligase</keyword>
<keyword evidence="3" id="KW-0493">Microtubule</keyword>
<dbReference type="PROSITE" id="PS51221">
    <property type="entry name" value="TTL"/>
    <property type="match status" value="1"/>
</dbReference>
<evidence type="ECO:0000313" key="8">
    <source>
        <dbReference type="Ensembl" id="ENSOSUP00000020406.1"/>
    </source>
</evidence>
<evidence type="ECO:0000256" key="1">
    <source>
        <dbReference type="ARBA" id="ARBA00006820"/>
    </source>
</evidence>
<dbReference type="FunFam" id="3.30.470.20:FF:000009">
    <property type="entry name" value="tubulin polyglutamylase TTLL5 isoform X1"/>
    <property type="match status" value="1"/>
</dbReference>
<comment type="similarity">
    <text evidence="1">Belongs to the tubulin--tyrosine ligase family.</text>
</comment>
<protein>
    <recommendedName>
        <fullName evidence="10">Tubulin polyglutamylase TTLL13</fullName>
    </recommendedName>
</protein>
<evidence type="ECO:0000256" key="5">
    <source>
        <dbReference type="ARBA" id="ARBA00022840"/>
    </source>
</evidence>
<accession>A0A8C8BFA7</accession>
<keyword evidence="6" id="KW-0175">Coiled coil</keyword>
<dbReference type="AlphaFoldDB" id="A0A8C8BFA7"/>
<name>A0A8C8BFA7_9STRI</name>
<reference evidence="8" key="2">
    <citation type="submission" date="2025-09" db="UniProtKB">
        <authorList>
            <consortium name="Ensembl"/>
        </authorList>
    </citation>
    <scope>IDENTIFICATION</scope>
</reference>
<dbReference type="InterPro" id="IPR004344">
    <property type="entry name" value="TTL/TTLL_fam"/>
</dbReference>
<dbReference type="PANTHER" id="PTHR12241">
    <property type="entry name" value="TUBULIN POLYGLUTAMYLASE"/>
    <property type="match status" value="1"/>
</dbReference>
<reference evidence="8" key="1">
    <citation type="submission" date="2025-08" db="UniProtKB">
        <authorList>
            <consortium name="Ensembl"/>
        </authorList>
    </citation>
    <scope>IDENTIFICATION</scope>
</reference>
<dbReference type="GO" id="GO:0070740">
    <property type="term" value="F:tubulin-glutamic acid ligase activity"/>
    <property type="evidence" value="ECO:0007669"/>
    <property type="project" value="TreeGrafter"/>
</dbReference>
<dbReference type="GO" id="GO:0015631">
    <property type="term" value="F:tubulin binding"/>
    <property type="evidence" value="ECO:0007669"/>
    <property type="project" value="TreeGrafter"/>
</dbReference>
<keyword evidence="5" id="KW-0067">ATP-binding</keyword>
<dbReference type="GO" id="GO:0005524">
    <property type="term" value="F:ATP binding"/>
    <property type="evidence" value="ECO:0007669"/>
    <property type="project" value="UniProtKB-KW"/>
</dbReference>
<evidence type="ECO:0000256" key="3">
    <source>
        <dbReference type="ARBA" id="ARBA00022701"/>
    </source>
</evidence>
<feature type="compositionally biased region" description="Basic and acidic residues" evidence="7">
    <location>
        <begin position="484"/>
        <end position="502"/>
    </location>
</feature>
<dbReference type="GO" id="GO:0000226">
    <property type="term" value="P:microtubule cytoskeleton organization"/>
    <property type="evidence" value="ECO:0007669"/>
    <property type="project" value="TreeGrafter"/>
</dbReference>